<name>A0A420BF63_SPHD1</name>
<dbReference type="AlphaFoldDB" id="A0A420BF63"/>
<keyword evidence="2" id="KW-1185">Reference proteome</keyword>
<gene>
    <name evidence="1" type="ORF">DFQ12_0182</name>
</gene>
<evidence type="ECO:0000313" key="1">
    <source>
        <dbReference type="EMBL" id="RKE55351.1"/>
    </source>
</evidence>
<accession>A0A420BF63</accession>
<dbReference type="OrthoDB" id="8432819at2"/>
<sequence length="589" mass="68812">MKSPFEYTSPEALTAKDIIDLFVPYSGEYYNVPNLGHTFLNGPRGSGKSMYFRYMEPDCQSIVQGKEIKNLDYLALHLPIKEGQLDKTDLSLLKNKHGEHLINEHFMVINFSIKIFENLSRISFEESEENLKCCRFFIENVFFSLLKDSYWDEDYSIEGISTIQQCFIFLRNICKDINRDFTRTLISQIFLAEGKHISYSGPLCLFNGFMLNFLEGLKELPFFPRGPIYLMIDDADNLNIIQTKILNTWVSLRISKIVSLKISTQLRYKTYKTINNSRIDTPHDYSEINISDIYTTKKSLYRERIKEAVERRLRKFTSKSNISVDEYFPSDKDQEKKINQLFEEYKKKNGGEKKGYDFAYRYARADFIKNLQGNRNHYSYAGFDNLVNISSGVMRHFIDFSHRMFTMQLSKQNEKEEIRFITPIVQDEQIKEYSKWFLEENFAKLKEDASNSSEELNDFVLLRNLLEALGQTFHLILISDSKERRVFSFALQDDPNEELRKVLKLGVELGYFQKSLIGNKMGTGQAQLYILNRLLAPYFKLDPTSFAGYKFVTCQILLEAMTKPNTFVGRLKRSGVNSAFEDNQLTLFT</sequence>
<evidence type="ECO:0000313" key="2">
    <source>
        <dbReference type="Proteomes" id="UP000286246"/>
    </source>
</evidence>
<dbReference type="EMBL" id="RAPY01000001">
    <property type="protein sequence ID" value="RKE55351.1"/>
    <property type="molecule type" value="Genomic_DNA"/>
</dbReference>
<dbReference type="Proteomes" id="UP000286246">
    <property type="component" value="Unassembled WGS sequence"/>
</dbReference>
<proteinExistence type="predicted"/>
<organism evidence="1 2">
    <name type="scientific">Sphingobacterium detergens</name>
    <dbReference type="NCBI Taxonomy" id="1145106"/>
    <lineage>
        <taxon>Bacteria</taxon>
        <taxon>Pseudomonadati</taxon>
        <taxon>Bacteroidota</taxon>
        <taxon>Sphingobacteriia</taxon>
        <taxon>Sphingobacteriales</taxon>
        <taxon>Sphingobacteriaceae</taxon>
        <taxon>Sphingobacterium</taxon>
    </lineage>
</organism>
<dbReference type="Pfam" id="PF24389">
    <property type="entry name" value="ORC-CDC6-like"/>
    <property type="match status" value="1"/>
</dbReference>
<dbReference type="RefSeq" id="WP_120257143.1">
    <property type="nucleotide sequence ID" value="NZ_RAPY01000001.1"/>
</dbReference>
<protein>
    <submittedName>
        <fullName evidence="1">Uncharacterized protein</fullName>
    </submittedName>
</protein>
<dbReference type="InterPro" id="IPR056955">
    <property type="entry name" value="ORC-CDC6-like"/>
</dbReference>
<reference evidence="1 2" key="1">
    <citation type="submission" date="2018-09" db="EMBL/GenBank/DDBJ databases">
        <title>Genomic Encyclopedia of Type Strains, Phase III (KMG-III): the genomes of soil and plant-associated and newly described type strains.</title>
        <authorList>
            <person name="Whitman W."/>
        </authorList>
    </citation>
    <scope>NUCLEOTIDE SEQUENCE [LARGE SCALE GENOMIC DNA]</scope>
    <source>
        <strain evidence="1 2">CECT 7938</strain>
    </source>
</reference>
<comment type="caution">
    <text evidence="1">The sequence shown here is derived from an EMBL/GenBank/DDBJ whole genome shotgun (WGS) entry which is preliminary data.</text>
</comment>